<keyword evidence="2" id="KW-0238">DNA-binding</keyword>
<organism evidence="5 6">
    <name type="scientific">Agaribacillus aureus</name>
    <dbReference type="NCBI Taxonomy" id="3051825"/>
    <lineage>
        <taxon>Bacteria</taxon>
        <taxon>Pseudomonadati</taxon>
        <taxon>Bacteroidota</taxon>
        <taxon>Cytophagia</taxon>
        <taxon>Cytophagales</taxon>
        <taxon>Splendidivirgaceae</taxon>
        <taxon>Agaribacillus</taxon>
    </lineage>
</organism>
<evidence type="ECO:0000256" key="3">
    <source>
        <dbReference type="ARBA" id="ARBA00023163"/>
    </source>
</evidence>
<keyword evidence="6" id="KW-1185">Reference proteome</keyword>
<dbReference type="SMART" id="SM00344">
    <property type="entry name" value="HTH_ASNC"/>
    <property type="match status" value="1"/>
</dbReference>
<keyword evidence="1" id="KW-0805">Transcription regulation</keyword>
<dbReference type="RefSeq" id="WP_346755947.1">
    <property type="nucleotide sequence ID" value="NZ_JAUJEB010000001.1"/>
</dbReference>
<feature type="domain" description="HTH asnC-type" evidence="4">
    <location>
        <begin position="7"/>
        <end position="68"/>
    </location>
</feature>
<comment type="caution">
    <text evidence="5">The sequence shown here is derived from an EMBL/GenBank/DDBJ whole genome shotgun (WGS) entry which is preliminary data.</text>
</comment>
<reference evidence="5" key="1">
    <citation type="submission" date="2023-06" db="EMBL/GenBank/DDBJ databases">
        <title>Genomic of Agaribacillus aureum.</title>
        <authorList>
            <person name="Wang G."/>
        </authorList>
    </citation>
    <scope>NUCLEOTIDE SEQUENCE</scope>
    <source>
        <strain evidence="5">BMA12</strain>
    </source>
</reference>
<dbReference type="PANTHER" id="PTHR30154">
    <property type="entry name" value="LEUCINE-RESPONSIVE REGULATORY PROTEIN"/>
    <property type="match status" value="1"/>
</dbReference>
<dbReference type="PANTHER" id="PTHR30154:SF34">
    <property type="entry name" value="TRANSCRIPTIONAL REGULATOR AZLB"/>
    <property type="match status" value="1"/>
</dbReference>
<sequence length="158" mass="17783">MNPLYQIDSIDSAILSYLAEDGKMPYTEMAKKITVSHGTIHQRVKKMEKMGIIQKTSVVIDYNKLGYKLTCYLGVLVNSGLNIDKVCQELKNIPQITVANITSGKFNITCKIRALDADHAKHIIQNIHSIDGVIRTETTVSFEEFINSKDQLIQEIAR</sequence>
<evidence type="ECO:0000256" key="1">
    <source>
        <dbReference type="ARBA" id="ARBA00023015"/>
    </source>
</evidence>
<evidence type="ECO:0000259" key="4">
    <source>
        <dbReference type="PROSITE" id="PS50956"/>
    </source>
</evidence>
<keyword evidence="3" id="KW-0804">Transcription</keyword>
<dbReference type="Gene3D" id="3.30.70.920">
    <property type="match status" value="1"/>
</dbReference>
<dbReference type="SUPFAM" id="SSF46785">
    <property type="entry name" value="Winged helix' DNA-binding domain"/>
    <property type="match status" value="1"/>
</dbReference>
<evidence type="ECO:0000256" key="2">
    <source>
        <dbReference type="ARBA" id="ARBA00023125"/>
    </source>
</evidence>
<protein>
    <submittedName>
        <fullName evidence="5">Winged helix-turn-helix transcriptional regulator</fullName>
    </submittedName>
</protein>
<dbReference type="InterPro" id="IPR019888">
    <property type="entry name" value="Tscrpt_reg_AsnC-like"/>
</dbReference>
<dbReference type="EMBL" id="JAUJEB010000001">
    <property type="protein sequence ID" value="MDN5210604.1"/>
    <property type="molecule type" value="Genomic_DNA"/>
</dbReference>
<dbReference type="CDD" id="cd00090">
    <property type="entry name" value="HTH_ARSR"/>
    <property type="match status" value="1"/>
</dbReference>
<dbReference type="InterPro" id="IPR000485">
    <property type="entry name" value="AsnC-type_HTH_dom"/>
</dbReference>
<proteinExistence type="predicted"/>
<dbReference type="Proteomes" id="UP001172083">
    <property type="component" value="Unassembled WGS sequence"/>
</dbReference>
<dbReference type="InterPro" id="IPR011991">
    <property type="entry name" value="ArsR-like_HTH"/>
</dbReference>
<gene>
    <name evidence="5" type="ORF">QQ020_01055</name>
</gene>
<dbReference type="Pfam" id="PF13404">
    <property type="entry name" value="HTH_AsnC-type"/>
    <property type="match status" value="1"/>
</dbReference>
<dbReference type="PROSITE" id="PS50956">
    <property type="entry name" value="HTH_ASNC_2"/>
    <property type="match status" value="1"/>
</dbReference>
<evidence type="ECO:0000313" key="5">
    <source>
        <dbReference type="EMBL" id="MDN5210604.1"/>
    </source>
</evidence>
<dbReference type="PRINTS" id="PR00033">
    <property type="entry name" value="HTHASNC"/>
</dbReference>
<name>A0ABT8KYN0_9BACT</name>
<dbReference type="Pfam" id="PF01037">
    <property type="entry name" value="AsnC_trans_reg"/>
    <property type="match status" value="1"/>
</dbReference>
<accession>A0ABT8KYN0</accession>
<dbReference type="InterPro" id="IPR036390">
    <property type="entry name" value="WH_DNA-bd_sf"/>
</dbReference>
<dbReference type="SUPFAM" id="SSF54909">
    <property type="entry name" value="Dimeric alpha+beta barrel"/>
    <property type="match status" value="1"/>
</dbReference>
<dbReference type="InterPro" id="IPR036388">
    <property type="entry name" value="WH-like_DNA-bd_sf"/>
</dbReference>
<dbReference type="InterPro" id="IPR019887">
    <property type="entry name" value="Tscrpt_reg_AsnC/Lrp_C"/>
</dbReference>
<evidence type="ECO:0000313" key="6">
    <source>
        <dbReference type="Proteomes" id="UP001172083"/>
    </source>
</evidence>
<dbReference type="InterPro" id="IPR011008">
    <property type="entry name" value="Dimeric_a/b-barrel"/>
</dbReference>
<dbReference type="Gene3D" id="1.10.10.10">
    <property type="entry name" value="Winged helix-like DNA-binding domain superfamily/Winged helix DNA-binding domain"/>
    <property type="match status" value="1"/>
</dbReference>